<reference evidence="2 3" key="1">
    <citation type="submission" date="2022-10" db="EMBL/GenBank/DDBJ databases">
        <title>Luteolibacter flavescens strain MCCC 1K03193, whole genome shotgun sequencing project.</title>
        <authorList>
            <person name="Zhao G."/>
            <person name="Shen L."/>
        </authorList>
    </citation>
    <scope>NUCLEOTIDE SEQUENCE [LARGE SCALE GENOMIC DNA]</scope>
    <source>
        <strain evidence="2 3">MCCC 1K03193</strain>
    </source>
</reference>
<dbReference type="EMBL" id="JAPDDS010000006">
    <property type="protein sequence ID" value="MCW1885555.1"/>
    <property type="molecule type" value="Genomic_DNA"/>
</dbReference>
<organism evidence="2 3">
    <name type="scientific">Luteolibacter flavescens</name>
    <dbReference type="NCBI Taxonomy" id="1859460"/>
    <lineage>
        <taxon>Bacteria</taxon>
        <taxon>Pseudomonadati</taxon>
        <taxon>Verrucomicrobiota</taxon>
        <taxon>Verrucomicrobiia</taxon>
        <taxon>Verrucomicrobiales</taxon>
        <taxon>Verrucomicrobiaceae</taxon>
        <taxon>Luteolibacter</taxon>
    </lineage>
</organism>
<evidence type="ECO:0000313" key="2">
    <source>
        <dbReference type="EMBL" id="MCW1885555.1"/>
    </source>
</evidence>
<comment type="caution">
    <text evidence="2">The sequence shown here is derived from an EMBL/GenBank/DDBJ whole genome shotgun (WGS) entry which is preliminary data.</text>
</comment>
<feature type="region of interest" description="Disordered" evidence="1">
    <location>
        <begin position="1195"/>
        <end position="1227"/>
    </location>
</feature>
<accession>A0ABT3FPQ5</accession>
<gene>
    <name evidence="2" type="ORF">OKA04_12520</name>
</gene>
<protein>
    <submittedName>
        <fullName evidence="2">Uncharacterized protein</fullName>
    </submittedName>
</protein>
<sequence>MSQSSSSLAARVFLRPLFVLLALLSVWIGGVQEARALTVKSELDLYSSTLGGLTDAIDAGGTVRLQWVLRYDKVPQSGMAKLTLPPMMTYVSGQSRFGSPVSLSHAGGTITATLLPGGNEGRSEIWLTVQVASLADLPEVAPDFQVKVSANAARAGESASGNFSHPFAMLYSKVKVTADTSGPVAPGDLITYTVQVPDYPHFTMYSSRLTLTAPNDTDMVASSLAGNSGGTVTTSGTSRFTIDWGTQAPRSHTVSFQVRVRPRNQISPSVTEINCNNVSFRLQVETPYTGNPTSGAGGKHRRTISPVAPAVKVPFDTSLELGLGFDRLGVAVNQEFQLKARITNMTPFQVTDAKLDLATLAYSGEGLAEPTGTPPAGVALAPGASAELIYRFRATRNGKLAITVLASGQAMTYQNFKISTPLVTSGRICVGCSGVGLEIELPEDADPAVDMPFMATVVATSYEATPQLVTFTPSLLTEAGSGRFKIEAGEVPAFTLTAANPIRSFPVVITPLKPGTGTVRSDAEVLAANGGVSTTGVSKEIVVSPLSITLRAKPLLGDVPIVNMKLSEEPDPQTGLYKVMDADDHVIEPKIEVIIENKSDQPVAAQVESVSALARDRSALVGARIAIGGQQAFDAGTLAPGAIVRKEYPLLVKADGRFHFRAMVNGRSAGAAEPFRTFGTGAPIAVGMPYPVELELDFARTPAITNQNNGAFFMQPGASLQIFGKVTNKTSNSTVEFHGIRSTKNLNALSAVLTSDDGNMVDPPFPHQHEIEANGVLLLSGKIMTEADGAPSGTATFEGMTDIVLIDDGTGDETKLTMDDVLVTGGLGGWLGNPLSVRIIQDHSRPFAPAALTNMEEVAYWSHGAMVGMGQWWYDNLDSIGAFGRVPGSIAGNPSQLGEMMGSASRAVWEGAEYLAFTWKGMTPAQREAFVQSAALEVARRAYLMKALSLPFDPSDFNQVLDYTRNSTYSLFSGMEAAYASDDPAQIADLWGRVSGNAGMEVITMALPSPKLNQYAKAQELSNLVENSSISKVLNDQETLLRTLKPGKVDADITLRAWGLTGDYLKDIQEIFRRFGIKGYMRERTPESHTLIDVLGEAVWKPEAMKPKGISDVDMLLLGDDMPTIRGKSPENRALDPVGITAIFMPDPDDVIRANLAAKGHSEAVIEVALRRAASRRKEFDKHYPNFKQWSKPVSSGGGLPMKKNYKDNGVPNPGSEKGPNRPFRYDVIERPGKPPVLIPKMMNSDLTEFKFISGDIDWIHFTFLDGTPIDPVTAARLYDTMSRWVGLQHPETISWIDDLGQSIFVDKADQLVDYLRGEKALLEVSGTTTNAVHISMGLSRFARKGRTHLIHFDGGMKSRVRAAQADIEDAFAYFQAKWPDRRIFMPFLWNHDGEEPDGTIGGNPNWNYSTNESGGSPLLVRGGDGENVEVFNGTTWVPRPVSSLPPVIKLAPTSAFSSETAAGAISAVPQDPLAIWPDQMGGRIQQWFAPGQVVVIEPGTIYQEVRRIVSVNPLVFDSPLDLPHAEDAMISYLSPTLYAAVDPVDRPVALGITPYGTTGELIADFMVPYGGSAILEESGTLAGSWSAIPLPMIRGGQVQAGRVSVTYPGEVISVVLPTRAPAPQRRFVRAREP</sequence>
<proteinExistence type="predicted"/>
<evidence type="ECO:0000313" key="3">
    <source>
        <dbReference type="Proteomes" id="UP001207930"/>
    </source>
</evidence>
<name>A0ABT3FPQ5_9BACT</name>
<keyword evidence="3" id="KW-1185">Reference proteome</keyword>
<evidence type="ECO:0000256" key="1">
    <source>
        <dbReference type="SAM" id="MobiDB-lite"/>
    </source>
</evidence>
<dbReference type="Proteomes" id="UP001207930">
    <property type="component" value="Unassembled WGS sequence"/>
</dbReference>
<dbReference type="RefSeq" id="WP_264501511.1">
    <property type="nucleotide sequence ID" value="NZ_JAPDDS010000006.1"/>
</dbReference>